<dbReference type="SUPFAM" id="SSF51735">
    <property type="entry name" value="NAD(P)-binding Rossmann-fold domains"/>
    <property type="match status" value="1"/>
</dbReference>
<dbReference type="Gene3D" id="3.40.50.720">
    <property type="entry name" value="NAD(P)-binding Rossmann-like Domain"/>
    <property type="match status" value="1"/>
</dbReference>
<dbReference type="InterPro" id="IPR002347">
    <property type="entry name" value="SDR_fam"/>
</dbReference>
<evidence type="ECO:0000256" key="1">
    <source>
        <dbReference type="ARBA" id="ARBA00006484"/>
    </source>
</evidence>
<feature type="non-terminal residue" evidence="2">
    <location>
        <position position="1"/>
    </location>
</feature>
<gene>
    <name evidence="2" type="ORF">S06H3_43399</name>
</gene>
<evidence type="ECO:0008006" key="3">
    <source>
        <dbReference type="Google" id="ProtNLM"/>
    </source>
</evidence>
<evidence type="ECO:0000313" key="2">
    <source>
        <dbReference type="EMBL" id="GAI45656.1"/>
    </source>
</evidence>
<comment type="caution">
    <text evidence="2">The sequence shown here is derived from an EMBL/GenBank/DDBJ whole genome shotgun (WGS) entry which is preliminary data.</text>
</comment>
<reference evidence="2" key="1">
    <citation type="journal article" date="2014" name="Front. Microbiol.">
        <title>High frequency of phylogenetically diverse reductive dehalogenase-homologous genes in deep subseafloor sedimentary metagenomes.</title>
        <authorList>
            <person name="Kawai M."/>
            <person name="Futagami T."/>
            <person name="Toyoda A."/>
            <person name="Takaki Y."/>
            <person name="Nishi S."/>
            <person name="Hori S."/>
            <person name="Arai W."/>
            <person name="Tsubouchi T."/>
            <person name="Morono Y."/>
            <person name="Uchiyama I."/>
            <person name="Ito T."/>
            <person name="Fujiyama A."/>
            <person name="Inagaki F."/>
            <person name="Takami H."/>
        </authorList>
    </citation>
    <scope>NUCLEOTIDE SEQUENCE</scope>
    <source>
        <strain evidence="2">Expedition CK06-06</strain>
    </source>
</reference>
<sequence>LNAPYGAAKAGIINFTKTLAVELAPYNIRVNAIAPGVITSGGLLELLNMEPGQASEKGEDLPLAVPLGRCGKPEDIAGGVIYLVSDASSYVTGQTLIIDGGLTTKLVI</sequence>
<accession>X1PT10</accession>
<dbReference type="AlphaFoldDB" id="X1PT10"/>
<dbReference type="Pfam" id="PF13561">
    <property type="entry name" value="adh_short_C2"/>
    <property type="match status" value="1"/>
</dbReference>
<name>X1PT10_9ZZZZ</name>
<organism evidence="2">
    <name type="scientific">marine sediment metagenome</name>
    <dbReference type="NCBI Taxonomy" id="412755"/>
    <lineage>
        <taxon>unclassified sequences</taxon>
        <taxon>metagenomes</taxon>
        <taxon>ecological metagenomes</taxon>
    </lineage>
</organism>
<dbReference type="InterPro" id="IPR036291">
    <property type="entry name" value="NAD(P)-bd_dom_sf"/>
</dbReference>
<dbReference type="EMBL" id="BARV01026919">
    <property type="protein sequence ID" value="GAI45656.1"/>
    <property type="molecule type" value="Genomic_DNA"/>
</dbReference>
<dbReference type="PANTHER" id="PTHR42760">
    <property type="entry name" value="SHORT-CHAIN DEHYDROGENASES/REDUCTASES FAMILY MEMBER"/>
    <property type="match status" value="1"/>
</dbReference>
<dbReference type="PRINTS" id="PR00081">
    <property type="entry name" value="GDHRDH"/>
</dbReference>
<comment type="similarity">
    <text evidence="1">Belongs to the short-chain dehydrogenases/reductases (SDR) family.</text>
</comment>
<protein>
    <recommendedName>
        <fullName evidence="3">SDR family oxidoreductase</fullName>
    </recommendedName>
</protein>
<proteinExistence type="inferred from homology"/>
<dbReference type="GO" id="GO:0016616">
    <property type="term" value="F:oxidoreductase activity, acting on the CH-OH group of donors, NAD or NADP as acceptor"/>
    <property type="evidence" value="ECO:0007669"/>
    <property type="project" value="TreeGrafter"/>
</dbReference>